<protein>
    <submittedName>
        <fullName evidence="2">Uncharacterized protein</fullName>
    </submittedName>
</protein>
<feature type="compositionally biased region" description="Low complexity" evidence="1">
    <location>
        <begin position="77"/>
        <end position="94"/>
    </location>
</feature>
<name>A0A0F7SKT9_PHARH</name>
<evidence type="ECO:0000256" key="1">
    <source>
        <dbReference type="SAM" id="MobiDB-lite"/>
    </source>
</evidence>
<feature type="compositionally biased region" description="Low complexity" evidence="1">
    <location>
        <begin position="254"/>
        <end position="271"/>
    </location>
</feature>
<sequence length="290" mass="30840">MTDKQPSSSNDIEAPPTAAQLAAFQARADLSVVMLRNMMGKMVKGWVPPTAEELNQTDPQVKPNATRKLINKLVPRSSAASSSTLAPSSSATTSFEQHQQSQQNNKRYRSSAVANLINQPAPSEKNTTNGTSNGNGNGTGSKRPGRDNQDSDSDEDEAESRSRAVGKKAKLSNTGIDQFGGKNKKKKKQLQQQQVPPPPSSTAVATDKGAGNKSKDTEPGPESRPEQEQINPFRLFASPKTSLPKPNTAPKPPSSSTSISTPASATVAVSKPASIPASSMFSLGQRFRTW</sequence>
<feature type="region of interest" description="Disordered" evidence="1">
    <location>
        <begin position="51"/>
        <end position="290"/>
    </location>
</feature>
<dbReference type="AlphaFoldDB" id="A0A0F7SKT9"/>
<reference evidence="2" key="1">
    <citation type="submission" date="2014-08" db="EMBL/GenBank/DDBJ databases">
        <authorList>
            <person name="Sharma Rahul"/>
            <person name="Thines Marco"/>
        </authorList>
    </citation>
    <scope>NUCLEOTIDE SEQUENCE</scope>
</reference>
<feature type="compositionally biased region" description="Polar residues" evidence="1">
    <location>
        <begin position="112"/>
        <end position="125"/>
    </location>
</feature>
<proteinExistence type="predicted"/>
<dbReference type="EMBL" id="LN483273">
    <property type="protein sequence ID" value="CDZ98064.1"/>
    <property type="molecule type" value="Genomic_DNA"/>
</dbReference>
<accession>A0A0F7SKT9</accession>
<organism evidence="2">
    <name type="scientific">Phaffia rhodozyma</name>
    <name type="common">Yeast</name>
    <name type="synonym">Xanthophyllomyces dendrorhous</name>
    <dbReference type="NCBI Taxonomy" id="264483"/>
    <lineage>
        <taxon>Eukaryota</taxon>
        <taxon>Fungi</taxon>
        <taxon>Dikarya</taxon>
        <taxon>Basidiomycota</taxon>
        <taxon>Agaricomycotina</taxon>
        <taxon>Tremellomycetes</taxon>
        <taxon>Cystofilobasidiales</taxon>
        <taxon>Mrakiaceae</taxon>
        <taxon>Phaffia</taxon>
    </lineage>
</organism>
<evidence type="ECO:0000313" key="2">
    <source>
        <dbReference type="EMBL" id="CDZ98064.1"/>
    </source>
</evidence>
<feature type="compositionally biased region" description="Polar residues" evidence="1">
    <location>
        <begin position="95"/>
        <end position="105"/>
    </location>
</feature>
<feature type="compositionally biased region" description="Basic and acidic residues" evidence="1">
    <location>
        <begin position="213"/>
        <end position="227"/>
    </location>
</feature>